<evidence type="ECO:0000313" key="1">
    <source>
        <dbReference type="EMBL" id="OHU56727.1"/>
    </source>
</evidence>
<proteinExistence type="predicted"/>
<protein>
    <submittedName>
        <fullName evidence="1">Uncharacterized protein</fullName>
    </submittedName>
</protein>
<organism evidence="1 2">
    <name type="scientific">Mycobacteroides chelonae</name>
    <name type="common">Mycobacterium chelonae</name>
    <dbReference type="NCBI Taxonomy" id="1774"/>
    <lineage>
        <taxon>Bacteria</taxon>
        <taxon>Bacillati</taxon>
        <taxon>Actinomycetota</taxon>
        <taxon>Actinomycetes</taxon>
        <taxon>Mycobacteriales</taxon>
        <taxon>Mycobacteriaceae</taxon>
        <taxon>Mycobacteroides</taxon>
    </lineage>
</organism>
<gene>
    <name evidence="1" type="ORF">BKG82_16045</name>
</gene>
<evidence type="ECO:0000313" key="2">
    <source>
        <dbReference type="Proteomes" id="UP000180043"/>
    </source>
</evidence>
<comment type="caution">
    <text evidence="1">The sequence shown here is derived from an EMBL/GenBank/DDBJ whole genome shotgun (WGS) entry which is preliminary data.</text>
</comment>
<dbReference type="EMBL" id="MLIQ01000016">
    <property type="protein sequence ID" value="OHU56727.1"/>
    <property type="molecule type" value="Genomic_DNA"/>
</dbReference>
<reference evidence="1 2" key="1">
    <citation type="submission" date="2016-10" db="EMBL/GenBank/DDBJ databases">
        <title>Evaluation of Human, Veterinary and Environmental Mycobacterium chelonae Isolates by Core Genome Phylogenomic Analysis, Targeted Gene Comparison, and Anti-microbial Susceptibility Patterns: A Tale of Mistaken Identities.</title>
        <authorList>
            <person name="Fogelson S.B."/>
            <person name="Camus A.C."/>
            <person name="Lorenz W."/>
            <person name="Vasireddy R."/>
            <person name="Vasireddy S."/>
            <person name="Smith T."/>
            <person name="Brown-Elliott B.A."/>
            <person name="Wallace R.J.Jr."/>
            <person name="Hasan N.A."/>
            <person name="Reischl U."/>
            <person name="Sanchez S."/>
        </authorList>
    </citation>
    <scope>NUCLEOTIDE SEQUENCE [LARGE SCALE GENOMIC DNA]</scope>
    <source>
        <strain evidence="1 2">15515</strain>
    </source>
</reference>
<name>A0A1S1LNF9_MYCCH</name>
<dbReference type="AlphaFoldDB" id="A0A1S1LNF9"/>
<sequence>MLEGKYRVAALALADLAEDDQPESEFFHPWGRGGRLWQAGRYALIALRRKIDRGVDDLNEDEQAAIDSYAKYSEDIRTLEAETYLSHAHFHALKALRAEYGLTLEWVGNR</sequence>
<accession>A0A1S1LNF9</accession>
<dbReference type="Proteomes" id="UP000180043">
    <property type="component" value="Unassembled WGS sequence"/>
</dbReference>